<dbReference type="PANTHER" id="PTHR43451:SF1">
    <property type="entry name" value="ACETYLTRANSFERASE"/>
    <property type="match status" value="1"/>
</dbReference>
<dbReference type="Proteomes" id="UP000824239">
    <property type="component" value="Unassembled WGS sequence"/>
</dbReference>
<dbReference type="Pfam" id="PF13673">
    <property type="entry name" value="Acetyltransf_10"/>
    <property type="match status" value="1"/>
</dbReference>
<dbReference type="PROSITE" id="PS51186">
    <property type="entry name" value="GNAT"/>
    <property type="match status" value="1"/>
</dbReference>
<dbReference type="PANTHER" id="PTHR43451">
    <property type="entry name" value="ACETYLTRANSFERASE (GNAT) FAMILY PROTEIN"/>
    <property type="match status" value="1"/>
</dbReference>
<dbReference type="Gene3D" id="3.40.630.30">
    <property type="match status" value="1"/>
</dbReference>
<comment type="caution">
    <text evidence="2">The sequence shown here is derived from an EMBL/GenBank/DDBJ whole genome shotgun (WGS) entry which is preliminary data.</text>
</comment>
<reference evidence="2" key="2">
    <citation type="journal article" date="2021" name="PeerJ">
        <title>Extensive microbial diversity within the chicken gut microbiome revealed by metagenomics and culture.</title>
        <authorList>
            <person name="Gilroy R."/>
            <person name="Ravi A."/>
            <person name="Getino M."/>
            <person name="Pursley I."/>
            <person name="Horton D.L."/>
            <person name="Alikhan N.F."/>
            <person name="Baker D."/>
            <person name="Gharbi K."/>
            <person name="Hall N."/>
            <person name="Watson M."/>
            <person name="Adriaenssens E.M."/>
            <person name="Foster-Nyarko E."/>
            <person name="Jarju S."/>
            <person name="Secka A."/>
            <person name="Antonio M."/>
            <person name="Oren A."/>
            <person name="Chaudhuri R.R."/>
            <person name="La Ragione R."/>
            <person name="Hildebrand F."/>
            <person name="Pallen M.J."/>
        </authorList>
    </citation>
    <scope>NUCLEOTIDE SEQUENCE</scope>
    <source>
        <strain evidence="2">ChiBcec15-4380</strain>
    </source>
</reference>
<name>A0A9D1DHY3_9FIRM</name>
<protein>
    <submittedName>
        <fullName evidence="2">GNAT family N-acetyltransferase</fullName>
    </submittedName>
</protein>
<evidence type="ECO:0000259" key="1">
    <source>
        <dbReference type="PROSITE" id="PS51186"/>
    </source>
</evidence>
<organism evidence="2 3">
    <name type="scientific">Candidatus Avoscillospira avicola</name>
    <dbReference type="NCBI Taxonomy" id="2840706"/>
    <lineage>
        <taxon>Bacteria</taxon>
        <taxon>Bacillati</taxon>
        <taxon>Bacillota</taxon>
        <taxon>Clostridia</taxon>
        <taxon>Eubacteriales</taxon>
        <taxon>Oscillospiraceae</taxon>
        <taxon>Oscillospiraceae incertae sedis</taxon>
        <taxon>Candidatus Avoscillospira</taxon>
    </lineage>
</organism>
<dbReference type="SUPFAM" id="SSF55729">
    <property type="entry name" value="Acyl-CoA N-acyltransferases (Nat)"/>
    <property type="match status" value="1"/>
</dbReference>
<dbReference type="InterPro" id="IPR052564">
    <property type="entry name" value="N-acetyltrans/Recomb-assoc"/>
</dbReference>
<dbReference type="CDD" id="cd04301">
    <property type="entry name" value="NAT_SF"/>
    <property type="match status" value="1"/>
</dbReference>
<sequence length="152" mass="17175">MFLRPYRPEDCPVLARLFYETVHTVNARDYSPQQLDAWADGKLDLQAFNASLLAHFALVAEEAGEIVGFGDMDKTGYLDRLYVHHLHQGRGVASALCDALEAHFAVPRYETHASITARPFFSQRGYQVIREQQVLRKGVLLTNFVMVKPALP</sequence>
<feature type="domain" description="N-acetyltransferase" evidence="1">
    <location>
        <begin position="1"/>
        <end position="151"/>
    </location>
</feature>
<dbReference type="EMBL" id="DVHE01000056">
    <property type="protein sequence ID" value="HIR50999.1"/>
    <property type="molecule type" value="Genomic_DNA"/>
</dbReference>
<dbReference type="InterPro" id="IPR000182">
    <property type="entry name" value="GNAT_dom"/>
</dbReference>
<dbReference type="InterPro" id="IPR016181">
    <property type="entry name" value="Acyl_CoA_acyltransferase"/>
</dbReference>
<accession>A0A9D1DHY3</accession>
<reference evidence="2" key="1">
    <citation type="submission" date="2020-10" db="EMBL/GenBank/DDBJ databases">
        <authorList>
            <person name="Gilroy R."/>
        </authorList>
    </citation>
    <scope>NUCLEOTIDE SEQUENCE</scope>
    <source>
        <strain evidence="2">ChiBcec15-4380</strain>
    </source>
</reference>
<evidence type="ECO:0000313" key="3">
    <source>
        <dbReference type="Proteomes" id="UP000824239"/>
    </source>
</evidence>
<dbReference type="GO" id="GO:0016747">
    <property type="term" value="F:acyltransferase activity, transferring groups other than amino-acyl groups"/>
    <property type="evidence" value="ECO:0007669"/>
    <property type="project" value="InterPro"/>
</dbReference>
<proteinExistence type="predicted"/>
<gene>
    <name evidence="2" type="ORF">IAA53_06915</name>
</gene>
<dbReference type="AlphaFoldDB" id="A0A9D1DHY3"/>
<evidence type="ECO:0000313" key="2">
    <source>
        <dbReference type="EMBL" id="HIR50999.1"/>
    </source>
</evidence>